<dbReference type="PROSITE" id="PS50949">
    <property type="entry name" value="HTH_GNTR"/>
    <property type="match status" value="1"/>
</dbReference>
<evidence type="ECO:0000256" key="1">
    <source>
        <dbReference type="ARBA" id="ARBA00023015"/>
    </source>
</evidence>
<dbReference type="InterPro" id="IPR011711">
    <property type="entry name" value="GntR_C"/>
</dbReference>
<dbReference type="OrthoDB" id="1625652at2"/>
<dbReference type="SMART" id="SM00895">
    <property type="entry name" value="FCD"/>
    <property type="match status" value="1"/>
</dbReference>
<proteinExistence type="predicted"/>
<evidence type="ECO:0000256" key="3">
    <source>
        <dbReference type="ARBA" id="ARBA00023163"/>
    </source>
</evidence>
<dbReference type="Gene3D" id="1.20.120.530">
    <property type="entry name" value="GntR ligand-binding domain-like"/>
    <property type="match status" value="1"/>
</dbReference>
<evidence type="ECO:0000313" key="5">
    <source>
        <dbReference type="EMBL" id="KXL52232.1"/>
    </source>
</evidence>
<dbReference type="EMBL" id="LRVM01000009">
    <property type="protein sequence ID" value="KXL52232.1"/>
    <property type="molecule type" value="Genomic_DNA"/>
</dbReference>
<dbReference type="Gene3D" id="1.10.10.10">
    <property type="entry name" value="Winged helix-like DNA-binding domain superfamily/Winged helix DNA-binding domain"/>
    <property type="match status" value="1"/>
</dbReference>
<dbReference type="Proteomes" id="UP000070539">
    <property type="component" value="Unassembled WGS sequence"/>
</dbReference>
<dbReference type="InterPro" id="IPR000524">
    <property type="entry name" value="Tscrpt_reg_HTH_GntR"/>
</dbReference>
<keyword evidence="1" id="KW-0805">Transcription regulation</keyword>
<feature type="domain" description="HTH gntR-type" evidence="4">
    <location>
        <begin position="16"/>
        <end position="83"/>
    </location>
</feature>
<dbReference type="PANTHER" id="PTHR43537:SF24">
    <property type="entry name" value="GLUCONATE OPERON TRANSCRIPTIONAL REPRESSOR"/>
    <property type="match status" value="1"/>
</dbReference>
<reference evidence="5 6" key="1">
    <citation type="submission" date="2016-01" db="EMBL/GenBank/DDBJ databases">
        <title>Genome sequence of Clostridium neopropionicum X4, DSM-3847.</title>
        <authorList>
            <person name="Poehlein A."/>
            <person name="Beck M.H."/>
            <person name="Bengelsdorf F.R."/>
            <person name="Daniel R."/>
            <person name="Duerre P."/>
        </authorList>
    </citation>
    <scope>NUCLEOTIDE SEQUENCE [LARGE SCALE GENOMIC DNA]</scope>
    <source>
        <strain evidence="5 6">DSM-3847</strain>
    </source>
</reference>
<dbReference type="GO" id="GO:0003677">
    <property type="term" value="F:DNA binding"/>
    <property type="evidence" value="ECO:0007669"/>
    <property type="project" value="UniProtKB-KW"/>
</dbReference>
<dbReference type="PANTHER" id="PTHR43537">
    <property type="entry name" value="TRANSCRIPTIONAL REGULATOR, GNTR FAMILY"/>
    <property type="match status" value="1"/>
</dbReference>
<organism evidence="5 6">
    <name type="scientific">Anaerotignum neopropionicum</name>
    <dbReference type="NCBI Taxonomy" id="36847"/>
    <lineage>
        <taxon>Bacteria</taxon>
        <taxon>Bacillati</taxon>
        <taxon>Bacillota</taxon>
        <taxon>Clostridia</taxon>
        <taxon>Lachnospirales</taxon>
        <taxon>Anaerotignaceae</taxon>
        <taxon>Anaerotignum</taxon>
    </lineage>
</organism>
<dbReference type="InterPro" id="IPR008920">
    <property type="entry name" value="TF_FadR/GntR_C"/>
</dbReference>
<dbReference type="SUPFAM" id="SSF46785">
    <property type="entry name" value="Winged helix' DNA-binding domain"/>
    <property type="match status" value="1"/>
</dbReference>
<dbReference type="STRING" id="36847.CLNEO_23970"/>
<keyword evidence="2" id="KW-0238">DNA-binding</keyword>
<gene>
    <name evidence="5" type="primary">lldR_2</name>
    <name evidence="5" type="ORF">CLNEO_23970</name>
</gene>
<sequence length="228" mass="26407">MNFEDLDRLRKENPFEQVGKLIYECLKQEILEVKLKPNTKLNESKIASELGVSRSPIKHAIDALTADGLLIKERNKISMVAPFSTDDCLKICDARVCVEGEAAFYAARYITKKQLDNLHKLQKRYMESLVSNDPIEAAKVDYQFHTEIVNSSRNKYLIKMYEDIGIYTLRNRCYLQYLIGSEKSRAELQNREKCHDTIIFAIEHGLSDTARKVISLDIQGMLEMYFLR</sequence>
<dbReference type="RefSeq" id="WP_066089431.1">
    <property type="nucleotide sequence ID" value="NZ_LRVM01000009.1"/>
</dbReference>
<dbReference type="Pfam" id="PF00392">
    <property type="entry name" value="GntR"/>
    <property type="match status" value="1"/>
</dbReference>
<evidence type="ECO:0000313" key="6">
    <source>
        <dbReference type="Proteomes" id="UP000070539"/>
    </source>
</evidence>
<dbReference type="SMART" id="SM00345">
    <property type="entry name" value="HTH_GNTR"/>
    <property type="match status" value="1"/>
</dbReference>
<dbReference type="GO" id="GO:0003700">
    <property type="term" value="F:DNA-binding transcription factor activity"/>
    <property type="evidence" value="ECO:0007669"/>
    <property type="project" value="InterPro"/>
</dbReference>
<dbReference type="SUPFAM" id="SSF48008">
    <property type="entry name" value="GntR ligand-binding domain-like"/>
    <property type="match status" value="1"/>
</dbReference>
<protein>
    <submittedName>
        <fullName evidence="5">Putative L-lactate dehydrogenase operon regulatory protein</fullName>
    </submittedName>
</protein>
<keyword evidence="3" id="KW-0804">Transcription</keyword>
<name>A0A136WCI8_9FIRM</name>
<keyword evidence="6" id="KW-1185">Reference proteome</keyword>
<evidence type="ECO:0000259" key="4">
    <source>
        <dbReference type="PROSITE" id="PS50949"/>
    </source>
</evidence>
<dbReference type="InterPro" id="IPR036390">
    <property type="entry name" value="WH_DNA-bd_sf"/>
</dbReference>
<accession>A0A136WCI8</accession>
<dbReference type="Pfam" id="PF07729">
    <property type="entry name" value="FCD"/>
    <property type="match status" value="1"/>
</dbReference>
<evidence type="ECO:0000256" key="2">
    <source>
        <dbReference type="ARBA" id="ARBA00023125"/>
    </source>
</evidence>
<dbReference type="PRINTS" id="PR00035">
    <property type="entry name" value="HTHGNTR"/>
</dbReference>
<dbReference type="InterPro" id="IPR036388">
    <property type="entry name" value="WH-like_DNA-bd_sf"/>
</dbReference>
<comment type="caution">
    <text evidence="5">The sequence shown here is derived from an EMBL/GenBank/DDBJ whole genome shotgun (WGS) entry which is preliminary data.</text>
</comment>
<dbReference type="AlphaFoldDB" id="A0A136WCI8"/>